<keyword evidence="8 13" id="KW-0472">Membrane</keyword>
<feature type="transmembrane region" description="Helical" evidence="13">
    <location>
        <begin position="84"/>
        <end position="108"/>
    </location>
</feature>
<evidence type="ECO:0000256" key="6">
    <source>
        <dbReference type="ARBA" id="ARBA00022989"/>
    </source>
</evidence>
<evidence type="ECO:0000256" key="4">
    <source>
        <dbReference type="ARBA" id="ARBA00022606"/>
    </source>
</evidence>
<sequence>SDMISFLWIILILVVAEFVVGNFANVFIVLVNYIDWVRKEKISSADQILTALAVSRLGLLWAIITNLFVTVLNPALQSYHEMTIVIAWAITNHFSTWLATGLSIFYLLKIANFPSLVFLYLKRRVKSVILRMLLVTLVLLLLQISIVNVNETRRVKEYEGNTTWKTELRDAVDISTMTVFHLVIVIPFFISLICFLLLICSLCKHLRKMQVYGNGSHDPSTRMHVKALKTVISFLLLFAVYSSCVIMSFWRSKTFQGTEEQLCCGSLPMAPGSVSDLTCVVPGVRVVELTQDRSAVVIVHKVVDPRVLPIFLHQCNDDMISLLCNILIIMIMAEFVIGNFANMFIALVNCTDWVKRRRISSTDQILTALAISRVGLICTLIANWFLIVFHQTAYSKVRITLRIFWSVSNHFGSWLATALSIFYVLKITNFSNFIFLYLKRKVNRVSPVTVLGTLVLLPFDLTVTLVYDTMEVKGYLGNVTWKLKLKDAIHSSKRTIFTLVNLLPFLTCLICVLLLISSLRSHLRKMQLYGKGSQDPSTKVHVKVLQTAASFVMLYAMYSLSVITSDWWLEYSWNKPVYLFSLATEILYPLGHSCVLIWANKKLKQAFLLVLRQAKCWLKELEPLQL</sequence>
<evidence type="ECO:0000256" key="12">
    <source>
        <dbReference type="RuleBase" id="RU004423"/>
    </source>
</evidence>
<dbReference type="GO" id="GO:0004930">
    <property type="term" value="F:G protein-coupled receptor activity"/>
    <property type="evidence" value="ECO:0007669"/>
    <property type="project" value="UniProtKB-KW"/>
</dbReference>
<keyword evidence="9 14" id="KW-0675">Receptor</keyword>
<keyword evidence="10" id="KW-0325">Glycoprotein</keyword>
<feature type="transmembrane region" description="Helical" evidence="13">
    <location>
        <begin position="179"/>
        <end position="200"/>
    </location>
</feature>
<proteinExistence type="inferred from homology"/>
<keyword evidence="15" id="KW-1185">Reference proteome</keyword>
<name>A0A091DQA1_FUKDA</name>
<evidence type="ECO:0000256" key="3">
    <source>
        <dbReference type="ARBA" id="ARBA00022480"/>
    </source>
</evidence>
<keyword evidence="11" id="KW-0807">Transducer</keyword>
<dbReference type="Pfam" id="PF05296">
    <property type="entry name" value="TAS2R"/>
    <property type="match status" value="2"/>
</dbReference>
<feature type="transmembrane region" description="Helical" evidence="13">
    <location>
        <begin position="128"/>
        <end position="146"/>
    </location>
</feature>
<feature type="non-terminal residue" evidence="14">
    <location>
        <position position="1"/>
    </location>
</feature>
<evidence type="ECO:0000256" key="2">
    <source>
        <dbReference type="ARBA" id="ARBA00007376"/>
    </source>
</evidence>
<evidence type="ECO:0000256" key="1">
    <source>
        <dbReference type="ARBA" id="ARBA00004141"/>
    </source>
</evidence>
<keyword evidence="6 13" id="KW-1133">Transmembrane helix</keyword>
<dbReference type="PANTHER" id="PTHR11394:SF27">
    <property type="entry name" value="TASTE RECEPTOR TYPE 2 MEMBER 20"/>
    <property type="match status" value="1"/>
</dbReference>
<dbReference type="Proteomes" id="UP000028990">
    <property type="component" value="Unassembled WGS sequence"/>
</dbReference>
<dbReference type="SUPFAM" id="SSF81321">
    <property type="entry name" value="Family A G protein-coupled receptor-like"/>
    <property type="match status" value="2"/>
</dbReference>
<comment type="similarity">
    <text evidence="2 12">Belongs to the G-protein coupled receptor T2R family.</text>
</comment>
<dbReference type="InterPro" id="IPR007960">
    <property type="entry name" value="TAS2R"/>
</dbReference>
<feature type="transmembrane region" description="Helical" evidence="13">
    <location>
        <begin position="445"/>
        <end position="467"/>
    </location>
</feature>
<feature type="transmembrane region" description="Helical" evidence="13">
    <location>
        <begin position="366"/>
        <end position="391"/>
    </location>
</feature>
<feature type="transmembrane region" description="Helical" evidence="13">
    <location>
        <begin position="411"/>
        <end position="438"/>
    </location>
</feature>
<reference evidence="14 15" key="1">
    <citation type="submission" date="2013-11" db="EMBL/GenBank/DDBJ databases">
        <title>The Damaraland mole rat (Fukomys damarensis) genome and evolution of African mole rats.</title>
        <authorList>
            <person name="Gladyshev V.N."/>
            <person name="Fang X."/>
        </authorList>
    </citation>
    <scope>NUCLEOTIDE SEQUENCE [LARGE SCALE GENOMIC DNA]</scope>
    <source>
        <tissue evidence="14">Liver</tissue>
    </source>
</reference>
<evidence type="ECO:0000256" key="5">
    <source>
        <dbReference type="ARBA" id="ARBA00022692"/>
    </source>
</evidence>
<feature type="transmembrane region" description="Helical" evidence="13">
    <location>
        <begin position="319"/>
        <end position="345"/>
    </location>
</feature>
<keyword evidence="3" id="KW-0919">Taste</keyword>
<accession>A0A091DQA1</accession>
<dbReference type="eggNOG" id="ENOG502TE6U">
    <property type="taxonomic scope" value="Eukaryota"/>
</dbReference>
<dbReference type="GO" id="GO:0016020">
    <property type="term" value="C:membrane"/>
    <property type="evidence" value="ECO:0007669"/>
    <property type="project" value="UniProtKB-SubCell"/>
</dbReference>
<feature type="transmembrane region" description="Helical" evidence="13">
    <location>
        <begin position="540"/>
        <end position="558"/>
    </location>
</feature>
<feature type="transmembrane region" description="Helical" evidence="13">
    <location>
        <begin position="48"/>
        <end position="72"/>
    </location>
</feature>
<dbReference type="PANTHER" id="PTHR11394">
    <property type="entry name" value="TASTE RECEPTOR TYPE 2"/>
    <property type="match status" value="1"/>
</dbReference>
<keyword evidence="4" id="KW-0716">Sensory transduction</keyword>
<evidence type="ECO:0000256" key="8">
    <source>
        <dbReference type="ARBA" id="ARBA00023136"/>
    </source>
</evidence>
<feature type="transmembrane region" description="Helical" evidence="13">
    <location>
        <begin position="231"/>
        <end position="250"/>
    </location>
</feature>
<evidence type="ECO:0000256" key="11">
    <source>
        <dbReference type="ARBA" id="ARBA00023224"/>
    </source>
</evidence>
<evidence type="ECO:0000313" key="15">
    <source>
        <dbReference type="Proteomes" id="UP000028990"/>
    </source>
</evidence>
<comment type="subcellular location">
    <subcellularLocation>
        <location evidence="1">Membrane</location>
        <topology evidence="1">Multi-pass membrane protein</topology>
    </subcellularLocation>
</comment>
<dbReference type="EMBL" id="KN123449">
    <property type="protein sequence ID" value="KFO25006.1"/>
    <property type="molecule type" value="Genomic_DNA"/>
</dbReference>
<feature type="transmembrane region" description="Helical" evidence="13">
    <location>
        <begin position="578"/>
        <end position="599"/>
    </location>
</feature>
<evidence type="ECO:0000313" key="14">
    <source>
        <dbReference type="EMBL" id="KFO25006.1"/>
    </source>
</evidence>
<dbReference type="FunFam" id="1.20.1070.10:FF:000042">
    <property type="entry name" value="Taste receptor type 2 member 7"/>
    <property type="match status" value="2"/>
</dbReference>
<protein>
    <submittedName>
        <fullName evidence="14">Taste receptor type 2 member 31</fullName>
    </submittedName>
</protein>
<dbReference type="GO" id="GO:0033038">
    <property type="term" value="F:bitter taste receptor activity"/>
    <property type="evidence" value="ECO:0007669"/>
    <property type="project" value="InterPro"/>
</dbReference>
<keyword evidence="5 13" id="KW-0812">Transmembrane</keyword>
<feature type="transmembrane region" description="Helical" evidence="13">
    <location>
        <begin position="496"/>
        <end position="519"/>
    </location>
</feature>
<evidence type="ECO:0000256" key="7">
    <source>
        <dbReference type="ARBA" id="ARBA00023040"/>
    </source>
</evidence>
<dbReference type="Gene3D" id="1.20.1070.10">
    <property type="entry name" value="Rhodopsin 7-helix transmembrane proteins"/>
    <property type="match status" value="2"/>
</dbReference>
<evidence type="ECO:0000256" key="13">
    <source>
        <dbReference type="SAM" id="Phobius"/>
    </source>
</evidence>
<dbReference type="CDD" id="cd15027">
    <property type="entry name" value="7tm_TAS2R43-like"/>
    <property type="match status" value="2"/>
</dbReference>
<evidence type="ECO:0000256" key="10">
    <source>
        <dbReference type="ARBA" id="ARBA00023180"/>
    </source>
</evidence>
<organism evidence="14 15">
    <name type="scientific">Fukomys damarensis</name>
    <name type="common">Damaraland mole rat</name>
    <name type="synonym">Cryptomys damarensis</name>
    <dbReference type="NCBI Taxonomy" id="885580"/>
    <lineage>
        <taxon>Eukaryota</taxon>
        <taxon>Metazoa</taxon>
        <taxon>Chordata</taxon>
        <taxon>Craniata</taxon>
        <taxon>Vertebrata</taxon>
        <taxon>Euteleostomi</taxon>
        <taxon>Mammalia</taxon>
        <taxon>Eutheria</taxon>
        <taxon>Euarchontoglires</taxon>
        <taxon>Glires</taxon>
        <taxon>Rodentia</taxon>
        <taxon>Hystricomorpha</taxon>
        <taxon>Bathyergidae</taxon>
        <taxon>Fukomys</taxon>
    </lineage>
</organism>
<feature type="transmembrane region" description="Helical" evidence="13">
    <location>
        <begin position="6"/>
        <end position="36"/>
    </location>
</feature>
<keyword evidence="7" id="KW-0297">G-protein coupled receptor</keyword>
<dbReference type="AlphaFoldDB" id="A0A091DQA1"/>
<evidence type="ECO:0000256" key="9">
    <source>
        <dbReference type="ARBA" id="ARBA00023170"/>
    </source>
</evidence>
<gene>
    <name evidence="14" type="ORF">H920_13587</name>
</gene>